<feature type="non-terminal residue" evidence="2">
    <location>
        <position position="1"/>
    </location>
</feature>
<accession>A0A8S3DYN1</accession>
<protein>
    <submittedName>
        <fullName evidence="2">Uncharacterized protein</fullName>
    </submittedName>
</protein>
<feature type="non-terminal residue" evidence="2">
    <location>
        <position position="75"/>
    </location>
</feature>
<proteinExistence type="predicted"/>
<reference evidence="2" key="1">
    <citation type="submission" date="2021-02" db="EMBL/GenBank/DDBJ databases">
        <authorList>
            <person name="Nowell W R."/>
        </authorList>
    </citation>
    <scope>NUCLEOTIDE SEQUENCE</scope>
</reference>
<feature type="region of interest" description="Disordered" evidence="1">
    <location>
        <begin position="22"/>
        <end position="55"/>
    </location>
</feature>
<name>A0A8S3DYN1_9BILA</name>
<gene>
    <name evidence="2" type="ORF">SMN809_LOCUS59033</name>
</gene>
<dbReference type="Proteomes" id="UP000676336">
    <property type="component" value="Unassembled WGS sequence"/>
</dbReference>
<sequence length="75" mass="8617">LSNIANRAVTDALFEAELLDTLDSKDQQQQQPQQQQQQQQQQMNPYSTSNINLSNYSQFQSQIPSRFAQIDNSDI</sequence>
<organism evidence="2 3">
    <name type="scientific">Rotaria magnacalcarata</name>
    <dbReference type="NCBI Taxonomy" id="392030"/>
    <lineage>
        <taxon>Eukaryota</taxon>
        <taxon>Metazoa</taxon>
        <taxon>Spiralia</taxon>
        <taxon>Gnathifera</taxon>
        <taxon>Rotifera</taxon>
        <taxon>Eurotatoria</taxon>
        <taxon>Bdelloidea</taxon>
        <taxon>Philodinida</taxon>
        <taxon>Philodinidae</taxon>
        <taxon>Rotaria</taxon>
    </lineage>
</organism>
<dbReference type="EMBL" id="CAJOBI010223849">
    <property type="protein sequence ID" value="CAF5048082.1"/>
    <property type="molecule type" value="Genomic_DNA"/>
</dbReference>
<evidence type="ECO:0000256" key="1">
    <source>
        <dbReference type="SAM" id="MobiDB-lite"/>
    </source>
</evidence>
<dbReference type="AlphaFoldDB" id="A0A8S3DYN1"/>
<comment type="caution">
    <text evidence="2">The sequence shown here is derived from an EMBL/GenBank/DDBJ whole genome shotgun (WGS) entry which is preliminary data.</text>
</comment>
<evidence type="ECO:0000313" key="2">
    <source>
        <dbReference type="EMBL" id="CAF5048082.1"/>
    </source>
</evidence>
<evidence type="ECO:0000313" key="3">
    <source>
        <dbReference type="Proteomes" id="UP000676336"/>
    </source>
</evidence>
<feature type="compositionally biased region" description="Low complexity" evidence="1">
    <location>
        <begin position="27"/>
        <end position="42"/>
    </location>
</feature>
<feature type="compositionally biased region" description="Polar residues" evidence="1">
    <location>
        <begin position="43"/>
        <end position="55"/>
    </location>
</feature>